<evidence type="ECO:0000313" key="12">
    <source>
        <dbReference type="Proteomes" id="UP000479000"/>
    </source>
</evidence>
<evidence type="ECO:0000256" key="3">
    <source>
        <dbReference type="ARBA" id="ARBA00022843"/>
    </source>
</evidence>
<keyword evidence="12" id="KW-1185">Reference proteome</keyword>
<dbReference type="GO" id="GO:0000977">
    <property type="term" value="F:RNA polymerase II transcription regulatory region sequence-specific DNA binding"/>
    <property type="evidence" value="ECO:0007669"/>
    <property type="project" value="TreeGrafter"/>
</dbReference>
<sequence>MTSLSNPTPSSSPTEESFVLAVCRQLFIIHKTDDFLAMAIADETSETSKQFEDCYLKASGGFVMVLSMEQDIVFVSQNVSSFLGISQVDLLGQNLMDISHPCDHSEIRELFTAKLMTERKSFFFRMKCVSSKGRGINTKSSSFKVLHTVGRFIKMGESSNEDFTFIALATPIPHPVDIEIPLGTFTFLSKHSLDMKYTYADDRMEEFMGYKREDLIGRSLFEFHHAQDYKNIERAFKGLFTKGQFDTGQYRFLAQGGGYVWVSTQATVIYNEKNGKPQSVVCVNYVIRSKYDHFPVCRSLNDKTANAARSQTVPRPLLDLFSKPGFLNAL</sequence>
<evidence type="ECO:0000259" key="10">
    <source>
        <dbReference type="PROSITE" id="PS50112"/>
    </source>
</evidence>
<evidence type="ECO:0000256" key="1">
    <source>
        <dbReference type="ARBA" id="ARBA00004123"/>
    </source>
</evidence>
<dbReference type="Pfam" id="PF00989">
    <property type="entry name" value="PAS"/>
    <property type="match status" value="1"/>
</dbReference>
<dbReference type="EMBL" id="CADCXU010011196">
    <property type="protein sequence ID" value="CAB0001619.1"/>
    <property type="molecule type" value="Genomic_DNA"/>
</dbReference>
<dbReference type="InterPro" id="IPR001610">
    <property type="entry name" value="PAC"/>
</dbReference>
<keyword evidence="3" id="KW-0832">Ubl conjugation</keyword>
<keyword evidence="7" id="KW-0804">Transcription</keyword>
<feature type="domain" description="PAS" evidence="10">
    <location>
        <begin position="56"/>
        <end position="118"/>
    </location>
</feature>
<keyword evidence="9" id="KW-0379">Hydroxylation</keyword>
<proteinExistence type="predicted"/>
<dbReference type="InterPro" id="IPR013767">
    <property type="entry name" value="PAS_fold"/>
</dbReference>
<dbReference type="PANTHER" id="PTHR23043">
    <property type="entry name" value="HYPOXIA-INDUCIBLE FACTOR 1 ALPHA"/>
    <property type="match status" value="1"/>
</dbReference>
<dbReference type="PROSITE" id="PS50112">
    <property type="entry name" value="PAS"/>
    <property type="match status" value="2"/>
</dbReference>
<dbReference type="SMART" id="SM00086">
    <property type="entry name" value="PAC"/>
    <property type="match status" value="1"/>
</dbReference>
<keyword evidence="2" id="KW-0677">Repeat</keyword>
<keyword evidence="5" id="KW-0238">DNA-binding</keyword>
<name>A0A6H5GIM6_9HEMI</name>
<protein>
    <recommendedName>
        <fullName evidence="10">PAS domain-containing protein</fullName>
    </recommendedName>
</protein>
<evidence type="ECO:0000256" key="8">
    <source>
        <dbReference type="ARBA" id="ARBA00023242"/>
    </source>
</evidence>
<evidence type="ECO:0000256" key="2">
    <source>
        <dbReference type="ARBA" id="ARBA00022737"/>
    </source>
</evidence>
<dbReference type="SMART" id="SM00091">
    <property type="entry name" value="PAS"/>
    <property type="match status" value="2"/>
</dbReference>
<dbReference type="InterPro" id="IPR013655">
    <property type="entry name" value="PAS_fold_3"/>
</dbReference>
<dbReference type="GO" id="GO:0071456">
    <property type="term" value="P:cellular response to hypoxia"/>
    <property type="evidence" value="ECO:0007669"/>
    <property type="project" value="TreeGrafter"/>
</dbReference>
<keyword evidence="4" id="KW-0805">Transcription regulation</keyword>
<dbReference type="Proteomes" id="UP000479000">
    <property type="component" value="Unassembled WGS sequence"/>
</dbReference>
<dbReference type="Pfam" id="PF08447">
    <property type="entry name" value="PAS_3"/>
    <property type="match status" value="1"/>
</dbReference>
<dbReference type="InterPro" id="IPR035965">
    <property type="entry name" value="PAS-like_dom_sf"/>
</dbReference>
<dbReference type="NCBIfam" id="TIGR00229">
    <property type="entry name" value="sensory_box"/>
    <property type="match status" value="1"/>
</dbReference>
<evidence type="ECO:0000256" key="5">
    <source>
        <dbReference type="ARBA" id="ARBA00023125"/>
    </source>
</evidence>
<keyword evidence="8" id="KW-0539">Nucleus</keyword>
<dbReference type="AlphaFoldDB" id="A0A6H5GIM6"/>
<dbReference type="Gene3D" id="3.30.450.20">
    <property type="entry name" value="PAS domain"/>
    <property type="match status" value="2"/>
</dbReference>
<evidence type="ECO:0000256" key="7">
    <source>
        <dbReference type="ARBA" id="ARBA00023163"/>
    </source>
</evidence>
<evidence type="ECO:0000256" key="6">
    <source>
        <dbReference type="ARBA" id="ARBA00023159"/>
    </source>
</evidence>
<feature type="domain" description="PAS" evidence="10">
    <location>
        <begin position="192"/>
        <end position="243"/>
    </location>
</feature>
<dbReference type="PANTHER" id="PTHR23043:SF17">
    <property type="entry name" value="PROTEIN SIMILAR"/>
    <property type="match status" value="1"/>
</dbReference>
<keyword evidence="6" id="KW-0010">Activator</keyword>
<reference evidence="11 12" key="1">
    <citation type="submission" date="2020-02" db="EMBL/GenBank/DDBJ databases">
        <authorList>
            <person name="Ferguson B K."/>
        </authorList>
    </citation>
    <scope>NUCLEOTIDE SEQUENCE [LARGE SCALE GENOMIC DNA]</scope>
</reference>
<evidence type="ECO:0000256" key="9">
    <source>
        <dbReference type="ARBA" id="ARBA00023278"/>
    </source>
</evidence>
<dbReference type="GO" id="GO:0010557">
    <property type="term" value="P:positive regulation of macromolecule biosynthetic process"/>
    <property type="evidence" value="ECO:0007669"/>
    <property type="project" value="UniProtKB-ARBA"/>
</dbReference>
<accession>A0A6H5GIM6</accession>
<evidence type="ECO:0000313" key="11">
    <source>
        <dbReference type="EMBL" id="CAB0001619.1"/>
    </source>
</evidence>
<dbReference type="GO" id="GO:0005634">
    <property type="term" value="C:nucleus"/>
    <property type="evidence" value="ECO:0007669"/>
    <property type="project" value="UniProtKB-SubCell"/>
</dbReference>
<comment type="subcellular location">
    <subcellularLocation>
        <location evidence="1">Nucleus</location>
    </subcellularLocation>
</comment>
<dbReference type="SUPFAM" id="SSF55785">
    <property type="entry name" value="PYP-like sensor domain (PAS domain)"/>
    <property type="match status" value="2"/>
</dbReference>
<dbReference type="InterPro" id="IPR000014">
    <property type="entry name" value="PAS"/>
</dbReference>
<dbReference type="FunFam" id="3.30.450.20:FF:000015">
    <property type="entry name" value="Hypoxia-inducible factor 1-alpha isoform 1"/>
    <property type="match status" value="1"/>
</dbReference>
<dbReference type="CDD" id="cd00130">
    <property type="entry name" value="PAS"/>
    <property type="match status" value="2"/>
</dbReference>
<dbReference type="OrthoDB" id="6021714at2759"/>
<gene>
    <name evidence="11" type="ORF">NTEN_LOCUS7406</name>
</gene>
<dbReference type="GO" id="GO:0000981">
    <property type="term" value="F:DNA-binding transcription factor activity, RNA polymerase II-specific"/>
    <property type="evidence" value="ECO:0007669"/>
    <property type="project" value="TreeGrafter"/>
</dbReference>
<evidence type="ECO:0000256" key="4">
    <source>
        <dbReference type="ARBA" id="ARBA00023015"/>
    </source>
</evidence>
<organism evidence="11 12">
    <name type="scientific">Nesidiocoris tenuis</name>
    <dbReference type="NCBI Taxonomy" id="355587"/>
    <lineage>
        <taxon>Eukaryota</taxon>
        <taxon>Metazoa</taxon>
        <taxon>Ecdysozoa</taxon>
        <taxon>Arthropoda</taxon>
        <taxon>Hexapoda</taxon>
        <taxon>Insecta</taxon>
        <taxon>Pterygota</taxon>
        <taxon>Neoptera</taxon>
        <taxon>Paraneoptera</taxon>
        <taxon>Hemiptera</taxon>
        <taxon>Heteroptera</taxon>
        <taxon>Panheteroptera</taxon>
        <taxon>Cimicomorpha</taxon>
        <taxon>Miridae</taxon>
        <taxon>Dicyphina</taxon>
        <taxon>Nesidiocoris</taxon>
    </lineage>
</organism>